<evidence type="ECO:0000259" key="7">
    <source>
        <dbReference type="Pfam" id="PF08281"/>
    </source>
</evidence>
<evidence type="ECO:0000259" key="6">
    <source>
        <dbReference type="Pfam" id="PF04542"/>
    </source>
</evidence>
<evidence type="ECO:0000313" key="8">
    <source>
        <dbReference type="EMBL" id="AHH17783.1"/>
    </source>
</evidence>
<dbReference type="HOGENOM" id="CLU_047691_9_3_11"/>
<feature type="domain" description="RNA polymerase sigma-70 region 2" evidence="6">
    <location>
        <begin position="38"/>
        <end position="104"/>
    </location>
</feature>
<dbReference type="NCBIfam" id="TIGR02937">
    <property type="entry name" value="sigma70-ECF"/>
    <property type="match status" value="1"/>
</dbReference>
<dbReference type="Proteomes" id="UP000019150">
    <property type="component" value="Chromosome"/>
</dbReference>
<dbReference type="InterPro" id="IPR036388">
    <property type="entry name" value="WH-like_DNA-bd_sf"/>
</dbReference>
<gene>
    <name evidence="8" type="ORF">NONO_c29960</name>
</gene>
<dbReference type="KEGG" id="nno:NONO_c29960"/>
<dbReference type="InterPro" id="IPR014284">
    <property type="entry name" value="RNA_pol_sigma-70_dom"/>
</dbReference>
<dbReference type="EMBL" id="CP006850">
    <property type="protein sequence ID" value="AHH17783.1"/>
    <property type="molecule type" value="Genomic_DNA"/>
</dbReference>
<keyword evidence="9" id="KW-1185">Reference proteome</keyword>
<dbReference type="Gene3D" id="1.10.10.10">
    <property type="entry name" value="Winged helix-like DNA-binding domain superfamily/Winged helix DNA-binding domain"/>
    <property type="match status" value="1"/>
</dbReference>
<keyword evidence="2" id="KW-0805">Transcription regulation</keyword>
<dbReference type="SUPFAM" id="SSF88659">
    <property type="entry name" value="Sigma3 and sigma4 domains of RNA polymerase sigma factors"/>
    <property type="match status" value="1"/>
</dbReference>
<dbReference type="Pfam" id="PF08281">
    <property type="entry name" value="Sigma70_r4_2"/>
    <property type="match status" value="1"/>
</dbReference>
<accession>W5TFK3</accession>
<dbReference type="GO" id="GO:0003677">
    <property type="term" value="F:DNA binding"/>
    <property type="evidence" value="ECO:0007669"/>
    <property type="project" value="UniProtKB-KW"/>
</dbReference>
<dbReference type="GO" id="GO:0016987">
    <property type="term" value="F:sigma factor activity"/>
    <property type="evidence" value="ECO:0007669"/>
    <property type="project" value="UniProtKB-KW"/>
</dbReference>
<dbReference type="InterPro" id="IPR039425">
    <property type="entry name" value="RNA_pol_sigma-70-like"/>
</dbReference>
<organism evidence="8 9">
    <name type="scientific">Nocardia nova SH22a</name>
    <dbReference type="NCBI Taxonomy" id="1415166"/>
    <lineage>
        <taxon>Bacteria</taxon>
        <taxon>Bacillati</taxon>
        <taxon>Actinomycetota</taxon>
        <taxon>Actinomycetes</taxon>
        <taxon>Mycobacteriales</taxon>
        <taxon>Nocardiaceae</taxon>
        <taxon>Nocardia</taxon>
    </lineage>
</organism>
<sequence>MDIDRRSHQSGSAATAAELAALLRETADGNADAFAEFYRRTSGYLLSRLTTILRNPVLAQEVSQEVYLQAWAAAGTYDTGRASPMAWLMMFAHRRAVDRVRSEQSLADRERAFGRVEIRHEGDVVFDEVTRRLDEHSVAGEVRRLGRRQREAIMLAFYGNRSYPEVAHDLGIPVPTAKSRIRAGLKTLGTRLSARV</sequence>
<dbReference type="PANTHER" id="PTHR43133:SF66">
    <property type="entry name" value="ECF RNA POLYMERASE SIGMA FACTOR SIGK"/>
    <property type="match status" value="1"/>
</dbReference>
<dbReference type="STRING" id="1415166.NONO_c29960"/>
<proteinExistence type="inferred from homology"/>
<dbReference type="RefSeq" id="WP_025349242.1">
    <property type="nucleotide sequence ID" value="NZ_CP006850.1"/>
</dbReference>
<dbReference type="Gene3D" id="1.10.1740.10">
    <property type="match status" value="1"/>
</dbReference>
<evidence type="ECO:0000256" key="4">
    <source>
        <dbReference type="ARBA" id="ARBA00023125"/>
    </source>
</evidence>
<comment type="similarity">
    <text evidence="1">Belongs to the sigma-70 factor family. ECF subfamily.</text>
</comment>
<dbReference type="InterPro" id="IPR013249">
    <property type="entry name" value="RNA_pol_sigma70_r4_t2"/>
</dbReference>
<dbReference type="InterPro" id="IPR013325">
    <property type="entry name" value="RNA_pol_sigma_r2"/>
</dbReference>
<evidence type="ECO:0000256" key="1">
    <source>
        <dbReference type="ARBA" id="ARBA00010641"/>
    </source>
</evidence>
<dbReference type="AlphaFoldDB" id="W5TFK3"/>
<dbReference type="PATRIC" id="fig|1415166.3.peg.3070"/>
<dbReference type="Pfam" id="PF04542">
    <property type="entry name" value="Sigma70_r2"/>
    <property type="match status" value="1"/>
</dbReference>
<keyword evidence="5" id="KW-0804">Transcription</keyword>
<evidence type="ECO:0000256" key="5">
    <source>
        <dbReference type="ARBA" id="ARBA00023163"/>
    </source>
</evidence>
<name>W5TFK3_9NOCA</name>
<reference evidence="8 9" key="1">
    <citation type="journal article" date="2014" name="Appl. Environ. Microbiol.">
        <title>Insights into the Microbial Degradation of Rubber and Gutta-Percha by Analysis of the Complete Genome of Nocardia nova SH22a.</title>
        <authorList>
            <person name="Luo Q."/>
            <person name="Hiessl S."/>
            <person name="Poehlein A."/>
            <person name="Daniel R."/>
            <person name="Steinbuchel A."/>
        </authorList>
    </citation>
    <scope>NUCLEOTIDE SEQUENCE [LARGE SCALE GENOMIC DNA]</scope>
    <source>
        <strain evidence="8">SH22a</strain>
    </source>
</reference>
<evidence type="ECO:0000313" key="9">
    <source>
        <dbReference type="Proteomes" id="UP000019150"/>
    </source>
</evidence>
<protein>
    <submittedName>
        <fullName evidence="8">Putative RNA polymerase sigma factor SigK</fullName>
    </submittedName>
</protein>
<dbReference type="PANTHER" id="PTHR43133">
    <property type="entry name" value="RNA POLYMERASE ECF-TYPE SIGMA FACTO"/>
    <property type="match status" value="1"/>
</dbReference>
<keyword evidence="4" id="KW-0238">DNA-binding</keyword>
<dbReference type="eggNOG" id="COG1595">
    <property type="taxonomic scope" value="Bacteria"/>
</dbReference>
<keyword evidence="3" id="KW-0731">Sigma factor</keyword>
<dbReference type="OrthoDB" id="9784272at2"/>
<dbReference type="InterPro" id="IPR013324">
    <property type="entry name" value="RNA_pol_sigma_r3/r4-like"/>
</dbReference>
<evidence type="ECO:0000256" key="2">
    <source>
        <dbReference type="ARBA" id="ARBA00023015"/>
    </source>
</evidence>
<dbReference type="InterPro" id="IPR007627">
    <property type="entry name" value="RNA_pol_sigma70_r2"/>
</dbReference>
<dbReference type="SUPFAM" id="SSF88946">
    <property type="entry name" value="Sigma2 domain of RNA polymerase sigma factors"/>
    <property type="match status" value="1"/>
</dbReference>
<dbReference type="GO" id="GO:0006352">
    <property type="term" value="P:DNA-templated transcription initiation"/>
    <property type="evidence" value="ECO:0007669"/>
    <property type="project" value="InterPro"/>
</dbReference>
<feature type="domain" description="RNA polymerase sigma factor 70 region 4 type 2" evidence="7">
    <location>
        <begin position="143"/>
        <end position="188"/>
    </location>
</feature>
<evidence type="ECO:0000256" key="3">
    <source>
        <dbReference type="ARBA" id="ARBA00023082"/>
    </source>
</evidence>